<dbReference type="InterPro" id="IPR019734">
    <property type="entry name" value="TPR_rpt"/>
</dbReference>
<dbReference type="Gene3D" id="1.25.40.10">
    <property type="entry name" value="Tetratricopeptide repeat domain"/>
    <property type="match status" value="3"/>
</dbReference>
<dbReference type="SUPFAM" id="SSF48452">
    <property type="entry name" value="TPR-like"/>
    <property type="match status" value="2"/>
</dbReference>
<comment type="caution">
    <text evidence="2">The sequence shown here is derived from an EMBL/GenBank/DDBJ whole genome shotgun (WGS) entry which is preliminary data.</text>
</comment>
<accession>A0A9D7XFU7</accession>
<name>A0A9D7XFU7_9BACT</name>
<sequence>MKRTIFAHLNKNQNHMFKNYNLIFFLLVLVQTLQGQTLQEGLKQLENENYTAALNTFTSLNATNPKNPIFAYYIGEVHYALQNYEAARTSYSIGLNVSSNCDECRVGLAKLDLDNGKFLEAKKNFDSALKGNSKNHALIALVGDAYLYSKKPNVEEALALLTKARDLDPKVAKYWAHLGDAQVLKGDFGSAMTAYETAVEKNKNEPETYVKMAKIWSSSKKYDLATEKLESAIAIAPDYALAYKDLYELYIKSKNYTKVIPVLQKYVALAGSDISAKVRLVKFLCFQAKDYERAIEEGKQIIASNPDQYTIYRWLAWSYGELNKYQESFDQSNLLFSEIAKDTTRKTFSSDYEYLAKAAAKLGKMDIAEKNYTKILETEPSRSSEIYGMLAKTFYDSKDSNKYEKALEWYTKKQNLQALNNTDQYYLGLCLYYLGYYSRADSSFAKVVELTPNYAQGWLMRARCNNSLDPDNVQFLSKPFYEKYIEIASIDKEKNKKNLIESYNYLAYYYIQQNDLVQGKSFYEKIIELDATNEDALDKLKILNQK</sequence>
<evidence type="ECO:0000256" key="1">
    <source>
        <dbReference type="PROSITE-ProRule" id="PRU00339"/>
    </source>
</evidence>
<evidence type="ECO:0000313" key="3">
    <source>
        <dbReference type="Proteomes" id="UP000808349"/>
    </source>
</evidence>
<dbReference type="SMART" id="SM00028">
    <property type="entry name" value="TPR"/>
    <property type="match status" value="8"/>
</dbReference>
<feature type="repeat" description="TPR" evidence="1">
    <location>
        <begin position="421"/>
        <end position="454"/>
    </location>
</feature>
<dbReference type="PANTHER" id="PTHR12558">
    <property type="entry name" value="CELL DIVISION CYCLE 16,23,27"/>
    <property type="match status" value="1"/>
</dbReference>
<organism evidence="2 3">
    <name type="scientific">Candidatus Defluviibacterium haderslevense</name>
    <dbReference type="NCBI Taxonomy" id="2981993"/>
    <lineage>
        <taxon>Bacteria</taxon>
        <taxon>Pseudomonadati</taxon>
        <taxon>Bacteroidota</taxon>
        <taxon>Saprospiria</taxon>
        <taxon>Saprospirales</taxon>
        <taxon>Saprospiraceae</taxon>
        <taxon>Candidatus Defluviibacterium</taxon>
    </lineage>
</organism>
<dbReference type="AlphaFoldDB" id="A0A9D7XFU7"/>
<gene>
    <name evidence="2" type="ORF">IPO85_16355</name>
</gene>
<dbReference type="PROSITE" id="PS50005">
    <property type="entry name" value="TPR"/>
    <property type="match status" value="5"/>
</dbReference>
<evidence type="ECO:0000313" key="2">
    <source>
        <dbReference type="EMBL" id="MBK9719051.1"/>
    </source>
</evidence>
<dbReference type="Proteomes" id="UP000808349">
    <property type="component" value="Unassembled WGS sequence"/>
</dbReference>
<proteinExistence type="predicted"/>
<protein>
    <submittedName>
        <fullName evidence="2">Tetratricopeptide repeat protein</fullName>
    </submittedName>
</protein>
<dbReference type="EMBL" id="JADKFW010000015">
    <property type="protein sequence ID" value="MBK9719051.1"/>
    <property type="molecule type" value="Genomic_DNA"/>
</dbReference>
<dbReference type="Pfam" id="PF13432">
    <property type="entry name" value="TPR_16"/>
    <property type="match status" value="2"/>
</dbReference>
<feature type="repeat" description="TPR" evidence="1">
    <location>
        <begin position="172"/>
        <end position="205"/>
    </location>
</feature>
<dbReference type="PANTHER" id="PTHR12558:SF13">
    <property type="entry name" value="CELL DIVISION CYCLE PROTEIN 27 HOMOLOG"/>
    <property type="match status" value="1"/>
</dbReference>
<feature type="repeat" description="TPR" evidence="1">
    <location>
        <begin position="206"/>
        <end position="239"/>
    </location>
</feature>
<dbReference type="Pfam" id="PF13181">
    <property type="entry name" value="TPR_8"/>
    <property type="match status" value="1"/>
</dbReference>
<dbReference type="InterPro" id="IPR011990">
    <property type="entry name" value="TPR-like_helical_dom_sf"/>
</dbReference>
<keyword evidence="1" id="KW-0802">TPR repeat</keyword>
<feature type="repeat" description="TPR" evidence="1">
    <location>
        <begin position="500"/>
        <end position="533"/>
    </location>
</feature>
<feature type="repeat" description="TPR" evidence="1">
    <location>
        <begin position="349"/>
        <end position="382"/>
    </location>
</feature>
<reference evidence="2 3" key="1">
    <citation type="submission" date="2020-10" db="EMBL/GenBank/DDBJ databases">
        <title>Connecting structure to function with the recovery of over 1000 high-quality activated sludge metagenome-assembled genomes encoding full-length rRNA genes using long-read sequencing.</title>
        <authorList>
            <person name="Singleton C.M."/>
            <person name="Petriglieri F."/>
            <person name="Kristensen J.M."/>
            <person name="Kirkegaard R.H."/>
            <person name="Michaelsen T.Y."/>
            <person name="Andersen M.H."/>
            <person name="Karst S.M."/>
            <person name="Dueholm M.S."/>
            <person name="Nielsen P.H."/>
            <person name="Albertsen M."/>
        </authorList>
    </citation>
    <scope>NUCLEOTIDE SEQUENCE [LARGE SCALE GENOMIC DNA]</scope>
    <source>
        <strain evidence="2">Ribe_18-Q3-R11-54_BAT3C.373</strain>
    </source>
</reference>